<evidence type="ECO:0000313" key="4">
    <source>
        <dbReference type="Proteomes" id="UP001642360"/>
    </source>
</evidence>
<sequence length="266" mass="30084">MFEIKLNKVNLLRRAVSPLVHLGVKAVFNCSVDCFWLQTSDEKGWDVTAIQIGSSCFHGFSCDSYYCLVGVNLNELNTVLSTIGDEDSLTITYNTEQHSNFICLTFEDTTGSGFDERSYMEMMMFDIPLNQVIVDITEYEFEVVVGIPSWKFRNSLRLLSNYAQSGPGLYYSSMLHDLPIEVSVTATQVKLDRLTEVVYEKERGECIIGGAGDNTLHFDLSFDCIQSYLEASNLSDTVWMFCSHNGPAMLNIPIWPLGNIVYRFWG</sequence>
<protein>
    <recommendedName>
        <fullName evidence="2">Proliferating cell nuclear antigen PCNA N-terminal domain-containing protein</fullName>
    </recommendedName>
</protein>
<feature type="domain" description="Proliferating cell nuclear antigen PCNA N-terminal" evidence="2">
    <location>
        <begin position="1"/>
        <end position="127"/>
    </location>
</feature>
<keyword evidence="4" id="KW-1185">Reference proteome</keyword>
<evidence type="ECO:0000256" key="1">
    <source>
        <dbReference type="ARBA" id="ARBA00023125"/>
    </source>
</evidence>
<dbReference type="EMBL" id="CAUOFW020007636">
    <property type="protein sequence ID" value="CAK9180060.1"/>
    <property type="molecule type" value="Genomic_DNA"/>
</dbReference>
<evidence type="ECO:0000313" key="3">
    <source>
        <dbReference type="EMBL" id="CAK9180060.1"/>
    </source>
</evidence>
<comment type="caution">
    <text evidence="3">The sequence shown here is derived from an EMBL/GenBank/DDBJ whole genome shotgun (WGS) entry which is preliminary data.</text>
</comment>
<reference evidence="3 4" key="1">
    <citation type="submission" date="2024-02" db="EMBL/GenBank/DDBJ databases">
        <authorList>
            <person name="Vignale AGUSTIN F."/>
            <person name="Sosa J E."/>
            <person name="Modenutti C."/>
        </authorList>
    </citation>
    <scope>NUCLEOTIDE SEQUENCE [LARGE SCALE GENOMIC DNA]</scope>
</reference>
<dbReference type="PANTHER" id="PTHR11352">
    <property type="entry name" value="PROLIFERATING CELL NUCLEAR ANTIGEN"/>
    <property type="match status" value="1"/>
</dbReference>
<keyword evidence="1" id="KW-0238">DNA-binding</keyword>
<gene>
    <name evidence="3" type="ORF">ILEXP_LOCUS50014</name>
</gene>
<accession>A0ABC8UG96</accession>
<dbReference type="GO" id="GO:0003677">
    <property type="term" value="F:DNA binding"/>
    <property type="evidence" value="ECO:0007669"/>
    <property type="project" value="UniProtKB-KW"/>
</dbReference>
<dbReference type="AlphaFoldDB" id="A0ABC8UG96"/>
<dbReference type="PANTHER" id="PTHR11352:SF0">
    <property type="entry name" value="PROLIFERATING CELL NUCLEAR ANTIGEN"/>
    <property type="match status" value="1"/>
</dbReference>
<dbReference type="InterPro" id="IPR046938">
    <property type="entry name" value="DNA_clamp_sf"/>
</dbReference>
<dbReference type="InterPro" id="IPR000730">
    <property type="entry name" value="Pr_cel_nuc_antig"/>
</dbReference>
<evidence type="ECO:0000259" key="2">
    <source>
        <dbReference type="Pfam" id="PF00705"/>
    </source>
</evidence>
<dbReference type="SUPFAM" id="SSF55979">
    <property type="entry name" value="DNA clamp"/>
    <property type="match status" value="1"/>
</dbReference>
<dbReference type="Proteomes" id="UP001642360">
    <property type="component" value="Unassembled WGS sequence"/>
</dbReference>
<name>A0ABC8UG96_9AQUA</name>
<organism evidence="3 4">
    <name type="scientific">Ilex paraguariensis</name>
    <name type="common">yerba mate</name>
    <dbReference type="NCBI Taxonomy" id="185542"/>
    <lineage>
        <taxon>Eukaryota</taxon>
        <taxon>Viridiplantae</taxon>
        <taxon>Streptophyta</taxon>
        <taxon>Embryophyta</taxon>
        <taxon>Tracheophyta</taxon>
        <taxon>Spermatophyta</taxon>
        <taxon>Magnoliopsida</taxon>
        <taxon>eudicotyledons</taxon>
        <taxon>Gunneridae</taxon>
        <taxon>Pentapetalae</taxon>
        <taxon>asterids</taxon>
        <taxon>campanulids</taxon>
        <taxon>Aquifoliales</taxon>
        <taxon>Aquifoliaceae</taxon>
        <taxon>Ilex</taxon>
    </lineage>
</organism>
<dbReference type="Pfam" id="PF00705">
    <property type="entry name" value="PCNA_N"/>
    <property type="match status" value="1"/>
</dbReference>
<proteinExistence type="predicted"/>
<dbReference type="InterPro" id="IPR022648">
    <property type="entry name" value="Pr_cel_nuc_antig_N"/>
</dbReference>
<dbReference type="Gene3D" id="3.70.10.10">
    <property type="match status" value="1"/>
</dbReference>